<proteinExistence type="predicted"/>
<keyword evidence="1" id="KW-0812">Transmembrane</keyword>
<protein>
    <submittedName>
        <fullName evidence="2">Uncharacterized protein</fullName>
    </submittedName>
</protein>
<dbReference type="EMBL" id="PDSK01000173">
    <property type="protein sequence ID" value="PIE31185.1"/>
    <property type="molecule type" value="Genomic_DNA"/>
</dbReference>
<feature type="transmembrane region" description="Helical" evidence="1">
    <location>
        <begin position="7"/>
        <end position="28"/>
    </location>
</feature>
<keyword evidence="1" id="KW-0472">Membrane</keyword>
<reference evidence="2 3" key="1">
    <citation type="submission" date="2017-10" db="EMBL/GenBank/DDBJ databases">
        <title>Novel microbial diversity and functional potential in the marine mammal oral microbiome.</title>
        <authorList>
            <person name="Dudek N.K."/>
            <person name="Sun C.L."/>
            <person name="Burstein D."/>
            <person name="Kantor R.S."/>
            <person name="Aliaga Goltsman D.S."/>
            <person name="Bik E.M."/>
            <person name="Thomas B.C."/>
            <person name="Banfield J.F."/>
            <person name="Relman D.A."/>
        </authorList>
    </citation>
    <scope>NUCLEOTIDE SEQUENCE [LARGE SCALE GENOMIC DNA]</scope>
    <source>
        <strain evidence="2">DOLJORAL78_47_16</strain>
    </source>
</reference>
<keyword evidence="1" id="KW-1133">Transmembrane helix</keyword>
<evidence type="ECO:0000256" key="1">
    <source>
        <dbReference type="SAM" id="Phobius"/>
    </source>
</evidence>
<gene>
    <name evidence="2" type="ORF">CSA56_19105</name>
</gene>
<evidence type="ECO:0000313" key="2">
    <source>
        <dbReference type="EMBL" id="PIE31185.1"/>
    </source>
</evidence>
<name>A0A2G6K6C2_9BACT</name>
<dbReference type="Proteomes" id="UP000230821">
    <property type="component" value="Unassembled WGS sequence"/>
</dbReference>
<evidence type="ECO:0000313" key="3">
    <source>
        <dbReference type="Proteomes" id="UP000230821"/>
    </source>
</evidence>
<dbReference type="AlphaFoldDB" id="A0A2G6K6C2"/>
<organism evidence="2 3">
    <name type="scientific">candidate division KSB3 bacterium</name>
    <dbReference type="NCBI Taxonomy" id="2044937"/>
    <lineage>
        <taxon>Bacteria</taxon>
        <taxon>candidate division KSB3</taxon>
    </lineage>
</organism>
<accession>A0A2G6K6C2</accession>
<comment type="caution">
    <text evidence="2">The sequence shown here is derived from an EMBL/GenBank/DDBJ whole genome shotgun (WGS) entry which is preliminary data.</text>
</comment>
<sequence>MTHNRKYVLGIIGGAAVLAISSLLLVSIPQSTFQTPIDSSPTAVAEKLKELTTYRNEEFGFEFQHPEFLNDDTKKEVDIYQTNSGLESLIPLKIASDALGISLLGVKKTSDFTTLRTYVEEEILAVEQMLKEEVEARCLDRKVKEIEIGGRTAIIEECWKQGRPESIVSIEAEKYIYQMFYSGHLKADFSAPSDSRRLQAIQKILDTWSFSEEGQ</sequence>